<proteinExistence type="predicted"/>
<dbReference type="AlphaFoldDB" id="A0A0J8V9D8"/>
<comment type="caution">
    <text evidence="2">The sequence shown here is derived from an EMBL/GenBank/DDBJ whole genome shotgun (WGS) entry which is preliminary data.</text>
</comment>
<dbReference type="RefSeq" id="WP_048900240.1">
    <property type="nucleotide sequence ID" value="NZ_AP024852.1"/>
</dbReference>
<evidence type="ECO:0000256" key="1">
    <source>
        <dbReference type="SAM" id="SignalP"/>
    </source>
</evidence>
<feature type="signal peptide" evidence="1">
    <location>
        <begin position="1"/>
        <end position="19"/>
    </location>
</feature>
<dbReference type="EMBL" id="PYLZ01000009">
    <property type="protein sequence ID" value="PSW23180.1"/>
    <property type="molecule type" value="Genomic_DNA"/>
</dbReference>
<accession>A0A0J8V9D8</accession>
<dbReference type="Proteomes" id="UP000240481">
    <property type="component" value="Unassembled WGS sequence"/>
</dbReference>
<gene>
    <name evidence="2" type="ORF">C9I94_16270</name>
</gene>
<feature type="chain" id="PRO_5030009047" description="Molecular chaperone" evidence="1">
    <location>
        <begin position="20"/>
        <end position="243"/>
    </location>
</feature>
<keyword evidence="3" id="KW-1185">Reference proteome</keyword>
<name>A0A0J8V9D8_9GAMM</name>
<dbReference type="Gene3D" id="2.60.40.10">
    <property type="entry name" value="Immunoglobulins"/>
    <property type="match status" value="1"/>
</dbReference>
<keyword evidence="1" id="KW-0732">Signal</keyword>
<dbReference type="InterPro" id="IPR013783">
    <property type="entry name" value="Ig-like_fold"/>
</dbReference>
<dbReference type="STRING" id="680026.AB733_19225"/>
<reference evidence="2 3" key="1">
    <citation type="submission" date="2018-01" db="EMBL/GenBank/DDBJ databases">
        <title>Whole genome sequencing of Histamine producing bacteria.</title>
        <authorList>
            <person name="Butler K."/>
        </authorList>
    </citation>
    <scope>NUCLEOTIDE SEQUENCE [LARGE SCALE GENOMIC DNA]</scope>
    <source>
        <strain evidence="2 3">DSM 24669</strain>
    </source>
</reference>
<evidence type="ECO:0000313" key="3">
    <source>
        <dbReference type="Proteomes" id="UP000240481"/>
    </source>
</evidence>
<protein>
    <recommendedName>
        <fullName evidence="4">Molecular chaperone</fullName>
    </recommendedName>
</protein>
<evidence type="ECO:0000313" key="2">
    <source>
        <dbReference type="EMBL" id="PSW23180.1"/>
    </source>
</evidence>
<organism evidence="2 3">
    <name type="scientific">Photobacterium swingsii</name>
    <dbReference type="NCBI Taxonomy" id="680026"/>
    <lineage>
        <taxon>Bacteria</taxon>
        <taxon>Pseudomonadati</taxon>
        <taxon>Pseudomonadota</taxon>
        <taxon>Gammaproteobacteria</taxon>
        <taxon>Vibrionales</taxon>
        <taxon>Vibrionaceae</taxon>
        <taxon>Photobacterium</taxon>
    </lineage>
</organism>
<dbReference type="OrthoDB" id="7630309at2"/>
<evidence type="ECO:0008006" key="4">
    <source>
        <dbReference type="Google" id="ProtNLM"/>
    </source>
</evidence>
<sequence length="243" mass="26971">MKKLAPTLLALAISHQASATVQPINLVEYINPDQDFIVTEVFNGHDKTAFVRVEAEEVIDFTGENIDRRKINEVDGDNIAIVPPKFITPADSSSSVKLYFTDGREKDRLYRVKYVPVRGKERAEFAGSDEHKEETAAAIGIDLVFSQGVLVPKKKPSYSYTINNNNGEIIAANTGDSYFRLRNMNKCTSKGKCVSLGDITVFANSEKEIVELDKNEYLEAEIDVGGDVTEINAKYSDKVIAKK</sequence>